<dbReference type="InterPro" id="IPR045136">
    <property type="entry name" value="Iah1-like"/>
</dbReference>
<dbReference type="FunFam" id="3.40.50.1110:FF:000002">
    <property type="entry name" value="isoamyl acetate-hydrolyzing esterase 1 homolog"/>
    <property type="match status" value="1"/>
</dbReference>
<keyword evidence="4" id="KW-1185">Reference proteome</keyword>
<dbReference type="SUPFAM" id="SSF52266">
    <property type="entry name" value="SGNH hydrolase"/>
    <property type="match status" value="1"/>
</dbReference>
<accession>A0A843XH17</accession>
<dbReference type="PANTHER" id="PTHR14209:SF19">
    <property type="entry name" value="ISOAMYL ACETATE-HYDROLYZING ESTERASE 1 HOMOLOG"/>
    <property type="match status" value="1"/>
</dbReference>
<gene>
    <name evidence="3" type="ORF">Taro_051526</name>
</gene>
<comment type="caution">
    <text evidence="3">The sequence shown here is derived from an EMBL/GenBank/DDBJ whole genome shotgun (WGS) entry which is preliminary data.</text>
</comment>
<sequence length="255" mass="27902">MRPKLILFGDSITEESFGEGGWGSALAHHFSRKVDVVLRGYSGYNTRWALKVAERALDGLQAEEGEGSAGSAPGGGGDRHHRPPLAVTVFFGANDASLSDRISAFQHVPIAEYRHNLHALISLLKKRWPSTTVLLITPPPIDEDGRLRHPFAENPSGLPERTNESAGAYANACVAVAMEANVPVVDLWSKMQLFLGWEKAFLRDGLHLTADGNRIVFEEVAEKLRQHGLSPETLPADLPLLSEIDPLDPLRSFEN</sequence>
<evidence type="ECO:0000256" key="1">
    <source>
        <dbReference type="ARBA" id="ARBA00008668"/>
    </source>
</evidence>
<reference evidence="3" key="1">
    <citation type="submission" date="2017-07" db="EMBL/GenBank/DDBJ databases">
        <title>Taro Niue Genome Assembly and Annotation.</title>
        <authorList>
            <person name="Atibalentja N."/>
            <person name="Keating K."/>
            <person name="Fields C.J."/>
        </authorList>
    </citation>
    <scope>NUCLEOTIDE SEQUENCE</scope>
    <source>
        <strain evidence="3">Niue_2</strain>
        <tissue evidence="3">Leaf</tissue>
    </source>
</reference>
<dbReference type="GO" id="GO:0016788">
    <property type="term" value="F:hydrolase activity, acting on ester bonds"/>
    <property type="evidence" value="ECO:0007669"/>
    <property type="project" value="InterPro"/>
</dbReference>
<dbReference type="Pfam" id="PF00657">
    <property type="entry name" value="Lipase_GDSL"/>
    <property type="match status" value="1"/>
</dbReference>
<evidence type="ECO:0008006" key="5">
    <source>
        <dbReference type="Google" id="ProtNLM"/>
    </source>
</evidence>
<name>A0A843XH17_COLES</name>
<proteinExistence type="inferred from homology"/>
<dbReference type="InterPro" id="IPR036514">
    <property type="entry name" value="SGNH_hydro_sf"/>
</dbReference>
<dbReference type="OrthoDB" id="671439at2759"/>
<comment type="similarity">
    <text evidence="1">Belongs to the 'GDSL' lipolytic enzyme family.</text>
</comment>
<protein>
    <recommendedName>
        <fullName evidence="5">SGNH hydrolase-type esterase domain-containing protein</fullName>
    </recommendedName>
</protein>
<dbReference type="AlphaFoldDB" id="A0A843XH17"/>
<dbReference type="PANTHER" id="PTHR14209">
    <property type="entry name" value="ISOAMYL ACETATE-HYDROLYZING ESTERASE 1"/>
    <property type="match status" value="1"/>
</dbReference>
<evidence type="ECO:0000313" key="4">
    <source>
        <dbReference type="Proteomes" id="UP000652761"/>
    </source>
</evidence>
<dbReference type="Proteomes" id="UP000652761">
    <property type="component" value="Unassembled WGS sequence"/>
</dbReference>
<organism evidence="3 4">
    <name type="scientific">Colocasia esculenta</name>
    <name type="common">Wild taro</name>
    <name type="synonym">Arum esculentum</name>
    <dbReference type="NCBI Taxonomy" id="4460"/>
    <lineage>
        <taxon>Eukaryota</taxon>
        <taxon>Viridiplantae</taxon>
        <taxon>Streptophyta</taxon>
        <taxon>Embryophyta</taxon>
        <taxon>Tracheophyta</taxon>
        <taxon>Spermatophyta</taxon>
        <taxon>Magnoliopsida</taxon>
        <taxon>Liliopsida</taxon>
        <taxon>Araceae</taxon>
        <taxon>Aroideae</taxon>
        <taxon>Colocasieae</taxon>
        <taxon>Colocasia</taxon>
    </lineage>
</organism>
<dbReference type="InterPro" id="IPR001087">
    <property type="entry name" value="GDSL"/>
</dbReference>
<dbReference type="EMBL" id="NMUH01008256">
    <property type="protein sequence ID" value="MQM18532.1"/>
    <property type="molecule type" value="Genomic_DNA"/>
</dbReference>
<dbReference type="Gene3D" id="3.40.50.1110">
    <property type="entry name" value="SGNH hydrolase"/>
    <property type="match status" value="1"/>
</dbReference>
<dbReference type="CDD" id="cd01838">
    <property type="entry name" value="Isoamyl_acetate_hydrolase_like"/>
    <property type="match status" value="1"/>
</dbReference>
<evidence type="ECO:0000313" key="3">
    <source>
        <dbReference type="EMBL" id="MQM18532.1"/>
    </source>
</evidence>
<keyword evidence="2" id="KW-0378">Hydrolase</keyword>
<evidence type="ECO:0000256" key="2">
    <source>
        <dbReference type="ARBA" id="ARBA00022801"/>
    </source>
</evidence>